<proteinExistence type="predicted"/>
<reference evidence="2" key="1">
    <citation type="journal article" date="2020" name="Fungal Divers.">
        <title>Resolving the Mortierellaceae phylogeny through synthesis of multi-gene phylogenetics and phylogenomics.</title>
        <authorList>
            <person name="Vandepol N."/>
            <person name="Liber J."/>
            <person name="Desiro A."/>
            <person name="Na H."/>
            <person name="Kennedy M."/>
            <person name="Barry K."/>
            <person name="Grigoriev I.V."/>
            <person name="Miller A.N."/>
            <person name="O'Donnell K."/>
            <person name="Stajich J.E."/>
            <person name="Bonito G."/>
        </authorList>
    </citation>
    <scope>NUCLEOTIDE SEQUENCE</scope>
    <source>
        <strain evidence="2">NRRL 2591</strain>
    </source>
</reference>
<evidence type="ECO:0000313" key="3">
    <source>
        <dbReference type="Proteomes" id="UP000723463"/>
    </source>
</evidence>
<dbReference type="Proteomes" id="UP000723463">
    <property type="component" value="Unassembled WGS sequence"/>
</dbReference>
<protein>
    <submittedName>
        <fullName evidence="2">Uncharacterized protein</fullName>
    </submittedName>
</protein>
<feature type="region of interest" description="Disordered" evidence="1">
    <location>
        <begin position="266"/>
        <end position="295"/>
    </location>
</feature>
<feature type="region of interest" description="Disordered" evidence="1">
    <location>
        <begin position="1"/>
        <end position="66"/>
    </location>
</feature>
<gene>
    <name evidence="2" type="ORF">EC957_005277</name>
</gene>
<feature type="region of interest" description="Disordered" evidence="1">
    <location>
        <begin position="78"/>
        <end position="137"/>
    </location>
</feature>
<feature type="compositionally biased region" description="Low complexity" evidence="1">
    <location>
        <begin position="543"/>
        <end position="570"/>
    </location>
</feature>
<feature type="compositionally biased region" description="Polar residues" evidence="1">
    <location>
        <begin position="1"/>
        <end position="14"/>
    </location>
</feature>
<feature type="region of interest" description="Disordered" evidence="1">
    <location>
        <begin position="488"/>
        <end position="620"/>
    </location>
</feature>
<feature type="compositionally biased region" description="Low complexity" evidence="1">
    <location>
        <begin position="404"/>
        <end position="422"/>
    </location>
</feature>
<evidence type="ECO:0000256" key="1">
    <source>
        <dbReference type="SAM" id="MobiDB-lite"/>
    </source>
</evidence>
<keyword evidence="3" id="KW-1185">Reference proteome</keyword>
<accession>A0A9P6FDN2</accession>
<organism evidence="2 3">
    <name type="scientific">Mortierella hygrophila</name>
    <dbReference type="NCBI Taxonomy" id="979708"/>
    <lineage>
        <taxon>Eukaryota</taxon>
        <taxon>Fungi</taxon>
        <taxon>Fungi incertae sedis</taxon>
        <taxon>Mucoromycota</taxon>
        <taxon>Mortierellomycotina</taxon>
        <taxon>Mortierellomycetes</taxon>
        <taxon>Mortierellales</taxon>
        <taxon>Mortierellaceae</taxon>
        <taxon>Mortierella</taxon>
    </lineage>
</organism>
<feature type="compositionally biased region" description="Low complexity" evidence="1">
    <location>
        <begin position="90"/>
        <end position="100"/>
    </location>
</feature>
<feature type="region of interest" description="Disordered" evidence="1">
    <location>
        <begin position="322"/>
        <end position="358"/>
    </location>
</feature>
<feature type="region of interest" description="Disordered" evidence="1">
    <location>
        <begin position="397"/>
        <end position="453"/>
    </location>
</feature>
<feature type="compositionally biased region" description="Low complexity" evidence="1">
    <location>
        <begin position="15"/>
        <end position="28"/>
    </location>
</feature>
<feature type="compositionally biased region" description="Low complexity" evidence="1">
    <location>
        <begin position="492"/>
        <end position="514"/>
    </location>
</feature>
<name>A0A9P6FDN2_9FUNG</name>
<feature type="compositionally biased region" description="Acidic residues" evidence="1">
    <location>
        <begin position="49"/>
        <end position="58"/>
    </location>
</feature>
<feature type="compositionally biased region" description="Polar residues" evidence="1">
    <location>
        <begin position="515"/>
        <end position="538"/>
    </location>
</feature>
<comment type="caution">
    <text evidence="2">The sequence shown here is derived from an EMBL/GenBank/DDBJ whole genome shotgun (WGS) entry which is preliminary data.</text>
</comment>
<feature type="compositionally biased region" description="Polar residues" evidence="1">
    <location>
        <begin position="580"/>
        <end position="596"/>
    </location>
</feature>
<feature type="compositionally biased region" description="Polar residues" evidence="1">
    <location>
        <begin position="119"/>
        <end position="131"/>
    </location>
</feature>
<dbReference type="AlphaFoldDB" id="A0A9P6FDN2"/>
<sequence length="735" mass="77090">MDSSSPTNGGVSTISNNASVSAVPSATASHKHPGFRHLQPRAAARMDFNDNDSDDEDSGGILSADYLAERRTTKDLVDFFKSAPPPSPPQSSLQPLNLSPVEDEKKKKPLLQWLRPKKSGSNLNTASSIAGGSTLGGGTARNSILVQGAGGAMSNISTVSGVTMGKGKNGEDITTSTLPNGRKYIMIAVDYKEGEGRPQQPLSAGSANSDVLSISNGSFMTTTRLPNGGTVSRRQSRVLDDVTLTTDSLSPGAAAAQRLSILSNTLGSGLNGSGGGEKRRSILSTESNGNSNNGSKYVMGGSSFMLENFALDTDFMGQATGVSASGRGPASSELQSSASNKSGAAAGGQSAGISRMGSKRGNKVQFSLLGGLNADGGEPMDETVVAEALAQRLASYKAQQQGKSTTAATTTTTTSTSTTTTTDGGGSSTSHGHQQQDYPEIVLPKPVSRKKVRHVQIQTQHCVMRTMHTQTEPYENLVHDLDIKEWSSAPPSISGSTEVGSTTTGSTITSSSGGAPNSSGKKDASTSAVTSARPNSKVASLVASLTQPTAATTATTTTLATRSAATSPTTTSPPTPFPNPNDNNSASLKSPTTPTVPSAFLETSTSTSTEPPASPTTDPSNLREELALLREQNANLHSKVSSLQRDLAAETRARNRTAVAMQDTRDKFEMLSAMAYKKLKEMIFQRHILEMEVRELRAQVDLSSEVSVVREGEMLFREEQQQLVHQQQQYVYQTA</sequence>
<evidence type="ECO:0000313" key="2">
    <source>
        <dbReference type="EMBL" id="KAF9548925.1"/>
    </source>
</evidence>
<feature type="compositionally biased region" description="Low complexity" evidence="1">
    <location>
        <begin position="603"/>
        <end position="620"/>
    </location>
</feature>
<feature type="compositionally biased region" description="Basic residues" evidence="1">
    <location>
        <begin position="29"/>
        <end position="39"/>
    </location>
</feature>
<dbReference type="EMBL" id="JAAAXW010000024">
    <property type="protein sequence ID" value="KAF9548925.1"/>
    <property type="molecule type" value="Genomic_DNA"/>
</dbReference>